<comment type="caution">
    <text evidence="1">The sequence shown here is derived from an EMBL/GenBank/DDBJ whole genome shotgun (WGS) entry which is preliminary data.</text>
</comment>
<name>A0A4C1WV23_EUMVA</name>
<dbReference type="Proteomes" id="UP000299102">
    <property type="component" value="Unassembled WGS sequence"/>
</dbReference>
<sequence>MTHCRVPSEPSVPVRARNKRSLFHSIGRCVREEERQRPHTTYTLRSGRDWSVAEELPVAEELYSIVKPLKGRVAHRDMEMSKE</sequence>
<accession>A0A4C1WV23</accession>
<proteinExistence type="predicted"/>
<organism evidence="1 2">
    <name type="scientific">Eumeta variegata</name>
    <name type="common">Bagworm moth</name>
    <name type="synonym">Eumeta japonica</name>
    <dbReference type="NCBI Taxonomy" id="151549"/>
    <lineage>
        <taxon>Eukaryota</taxon>
        <taxon>Metazoa</taxon>
        <taxon>Ecdysozoa</taxon>
        <taxon>Arthropoda</taxon>
        <taxon>Hexapoda</taxon>
        <taxon>Insecta</taxon>
        <taxon>Pterygota</taxon>
        <taxon>Neoptera</taxon>
        <taxon>Endopterygota</taxon>
        <taxon>Lepidoptera</taxon>
        <taxon>Glossata</taxon>
        <taxon>Ditrysia</taxon>
        <taxon>Tineoidea</taxon>
        <taxon>Psychidae</taxon>
        <taxon>Oiketicinae</taxon>
        <taxon>Eumeta</taxon>
    </lineage>
</organism>
<reference evidence="1 2" key="1">
    <citation type="journal article" date="2019" name="Commun. Biol.">
        <title>The bagworm genome reveals a unique fibroin gene that provides high tensile strength.</title>
        <authorList>
            <person name="Kono N."/>
            <person name="Nakamura H."/>
            <person name="Ohtoshi R."/>
            <person name="Tomita M."/>
            <person name="Numata K."/>
            <person name="Arakawa K."/>
        </authorList>
    </citation>
    <scope>NUCLEOTIDE SEQUENCE [LARGE SCALE GENOMIC DNA]</scope>
</reference>
<keyword evidence="2" id="KW-1185">Reference proteome</keyword>
<gene>
    <name evidence="1" type="ORF">EVAR_45708_1</name>
</gene>
<protein>
    <submittedName>
        <fullName evidence="1">Uncharacterized protein</fullName>
    </submittedName>
</protein>
<evidence type="ECO:0000313" key="2">
    <source>
        <dbReference type="Proteomes" id="UP000299102"/>
    </source>
</evidence>
<dbReference type="AlphaFoldDB" id="A0A4C1WV23"/>
<dbReference type="EMBL" id="BGZK01000667">
    <property type="protein sequence ID" value="GBP55386.1"/>
    <property type="molecule type" value="Genomic_DNA"/>
</dbReference>
<evidence type="ECO:0000313" key="1">
    <source>
        <dbReference type="EMBL" id="GBP55386.1"/>
    </source>
</evidence>